<dbReference type="Proteomes" id="UP000297253">
    <property type="component" value="Unassembled WGS sequence"/>
</dbReference>
<dbReference type="AlphaFoldDB" id="A0A4Y9JAT3"/>
<gene>
    <name evidence="1" type="ORF">E4T82_05530</name>
</gene>
<protein>
    <recommendedName>
        <fullName evidence="3">Phage Gp15 protein</fullName>
    </recommendedName>
</protein>
<comment type="caution">
    <text evidence="1">The sequence shown here is derived from an EMBL/GenBank/DDBJ whole genome shotgun (WGS) entry which is preliminary data.</text>
</comment>
<evidence type="ECO:0000313" key="1">
    <source>
        <dbReference type="EMBL" id="TFU97927.1"/>
    </source>
</evidence>
<evidence type="ECO:0008006" key="3">
    <source>
        <dbReference type="Google" id="ProtNLM"/>
    </source>
</evidence>
<evidence type="ECO:0000313" key="2">
    <source>
        <dbReference type="Proteomes" id="UP000297253"/>
    </source>
</evidence>
<dbReference type="RefSeq" id="WP_135181874.1">
    <property type="nucleotide sequence ID" value="NZ_JADGKZ010000006.1"/>
</dbReference>
<accession>A0A4Y9JAT3</accession>
<dbReference type="OrthoDB" id="1758052at2"/>
<sequence>MKLNDPLETEFEFEGRLYSLNLAFNRVLDVFDCLRDDVLSDVEKAMVCVEIITGERAVEFPLVVDLWIHIKQNFIDLADDEPEQLDLHGNPMPKTKKAEDMARLVDFEKDAEYIYASFLQAYGMNLIQEQDNLSWVEFGALLNALPDNTIMQRIVEIRSWKPRKGESDEYRQEMRRLKAKYSLEDFREEEDYGG</sequence>
<dbReference type="InterPro" id="IPR009660">
    <property type="entry name" value="Phage_A500_Gp15"/>
</dbReference>
<dbReference type="Pfam" id="PF06854">
    <property type="entry name" value="Phage_Gp15"/>
    <property type="match status" value="1"/>
</dbReference>
<name>A0A4Y9JAT3_9STRE</name>
<proteinExistence type="predicted"/>
<reference evidence="1 2" key="1">
    <citation type="submission" date="2019-03" db="EMBL/GenBank/DDBJ databases">
        <title>Diversity of the mouse oral microbiome.</title>
        <authorList>
            <person name="Joseph S."/>
            <person name="Aduse-Opoku J."/>
            <person name="Curtis M."/>
            <person name="Wade W."/>
            <person name="Hashim A."/>
        </authorList>
    </citation>
    <scope>NUCLEOTIDE SEQUENCE [LARGE SCALE GENOMIC DNA]</scope>
    <source>
        <strain evidence="1 2">WM131</strain>
    </source>
</reference>
<dbReference type="EMBL" id="SPPD01000006">
    <property type="protein sequence ID" value="TFU97927.1"/>
    <property type="molecule type" value="Genomic_DNA"/>
</dbReference>
<organism evidence="1 2">
    <name type="scientific">Streptococcus cuniculi</name>
    <dbReference type="NCBI Taxonomy" id="1432788"/>
    <lineage>
        <taxon>Bacteria</taxon>
        <taxon>Bacillati</taxon>
        <taxon>Bacillota</taxon>
        <taxon>Bacilli</taxon>
        <taxon>Lactobacillales</taxon>
        <taxon>Streptococcaceae</taxon>
        <taxon>Streptococcus</taxon>
    </lineage>
</organism>